<dbReference type="InterPro" id="IPR058831">
    <property type="entry name" value="LolA-like_dom_2nd"/>
</dbReference>
<keyword evidence="6" id="KW-1185">Reference proteome</keyword>
<feature type="transmembrane region" description="Helical" evidence="1">
    <location>
        <begin position="530"/>
        <end position="560"/>
    </location>
</feature>
<sequence length="575" mass="63804">MSLIWVSGVLTDWITSKIALIEEEVWDLGASSIVKISNKSLDLTWIKDGEDTYFINKTDNTCAYNKTLQVPYGISDRVLKIFNSTGQNLASIVKSVIDFSNSTTGYYIIEKQPPVVAGMEGIHWLACKNGSKPEDPALLVEVLFSGDQIEPPTLNISKQIMLSLRIGEFNGSFTENNTSPYSYIHIEFDKLALAKPKETQIKLPPGQVCSGLKNTTLPLKQVDEFYGVIEDEVKLTSTKVFYSSSNGIVAESSSAKPYPFFNEASDAAQIVHSFKYGYEFTFSQTNCQEMKTLLNTTNDVVTDDKGLHLKPFLQILFNTNLNFSKFTPTKTEGNITVDVYRATDLDNSTVELFIIKDELYSIRRYVNNELKSDQRIIPLPINGFSLSQLEFGLRSCYQPPTISSHVDTVMVELPGKSLADVFSVGLETFTNAFAQAMNQIGQISPLRISVFPVIKSSEALDLVVNVAEKTQIQPGSVGANFTTEDVSSAFIEALNKTLAKGDIEFKVNQQSWKISSNTLTRFPEAHTKCWYGFSGGSMFVLGIFAFMLGIALGAGGILFINRRKQISTLAYQVFE</sequence>
<feature type="domain" description="LolA-like" evidence="3">
    <location>
        <begin position="204"/>
        <end position="360"/>
    </location>
</feature>
<dbReference type="Pfam" id="PF25897">
    <property type="entry name" value="LolA_1st_nematode"/>
    <property type="match status" value="1"/>
</dbReference>
<dbReference type="Pfam" id="PF25899">
    <property type="entry name" value="DUF7959"/>
    <property type="match status" value="1"/>
</dbReference>
<name>A0A2A2KBA6_9BILA</name>
<comment type="caution">
    <text evidence="5">The sequence shown here is derived from an EMBL/GenBank/DDBJ whole genome shotgun (WGS) entry which is preliminary data.</text>
</comment>
<accession>A0A2A2KBA6</accession>
<protein>
    <submittedName>
        <fullName evidence="5">Uncharacterized protein</fullName>
    </submittedName>
</protein>
<feature type="domain" description="LolA-like" evidence="2">
    <location>
        <begin position="6"/>
        <end position="198"/>
    </location>
</feature>
<evidence type="ECO:0000256" key="1">
    <source>
        <dbReference type="SAM" id="Phobius"/>
    </source>
</evidence>
<dbReference type="AlphaFoldDB" id="A0A2A2KBA6"/>
<gene>
    <name evidence="5" type="ORF">WR25_11282</name>
</gene>
<dbReference type="EMBL" id="LIAE01009134">
    <property type="protein sequence ID" value="PAV71089.1"/>
    <property type="molecule type" value="Genomic_DNA"/>
</dbReference>
<dbReference type="InterPro" id="IPR058265">
    <property type="entry name" value="DUF7959"/>
</dbReference>
<evidence type="ECO:0000259" key="3">
    <source>
        <dbReference type="Pfam" id="PF25898"/>
    </source>
</evidence>
<keyword evidence="1" id="KW-0812">Transmembrane</keyword>
<feature type="domain" description="DUF7959" evidence="4">
    <location>
        <begin position="408"/>
        <end position="524"/>
    </location>
</feature>
<reference evidence="5 6" key="1">
    <citation type="journal article" date="2017" name="Curr. Biol.">
        <title>Genome architecture and evolution of a unichromosomal asexual nematode.</title>
        <authorList>
            <person name="Fradin H."/>
            <person name="Zegar C."/>
            <person name="Gutwein M."/>
            <person name="Lucas J."/>
            <person name="Kovtun M."/>
            <person name="Corcoran D."/>
            <person name="Baugh L.R."/>
            <person name="Kiontke K."/>
            <person name="Gunsalus K."/>
            <person name="Fitch D.H."/>
            <person name="Piano F."/>
        </authorList>
    </citation>
    <scope>NUCLEOTIDE SEQUENCE [LARGE SCALE GENOMIC DNA]</scope>
    <source>
        <strain evidence="5">PF1309</strain>
    </source>
</reference>
<keyword evidence="1" id="KW-0472">Membrane</keyword>
<dbReference type="Proteomes" id="UP000218231">
    <property type="component" value="Unassembled WGS sequence"/>
</dbReference>
<dbReference type="InterPro" id="IPR058830">
    <property type="entry name" value="LolA-like_dom_1st"/>
</dbReference>
<evidence type="ECO:0000313" key="5">
    <source>
        <dbReference type="EMBL" id="PAV71089.1"/>
    </source>
</evidence>
<dbReference type="STRING" id="2018661.A0A2A2KBA6"/>
<evidence type="ECO:0000313" key="6">
    <source>
        <dbReference type="Proteomes" id="UP000218231"/>
    </source>
</evidence>
<evidence type="ECO:0000259" key="2">
    <source>
        <dbReference type="Pfam" id="PF25897"/>
    </source>
</evidence>
<keyword evidence="1" id="KW-1133">Transmembrane helix</keyword>
<dbReference type="Pfam" id="PF25898">
    <property type="entry name" value="LolA_2nd_metazoa"/>
    <property type="match status" value="1"/>
</dbReference>
<dbReference type="OrthoDB" id="5983572at2759"/>
<evidence type="ECO:0000259" key="4">
    <source>
        <dbReference type="Pfam" id="PF25899"/>
    </source>
</evidence>
<proteinExistence type="predicted"/>
<organism evidence="5 6">
    <name type="scientific">Diploscapter pachys</name>
    <dbReference type="NCBI Taxonomy" id="2018661"/>
    <lineage>
        <taxon>Eukaryota</taxon>
        <taxon>Metazoa</taxon>
        <taxon>Ecdysozoa</taxon>
        <taxon>Nematoda</taxon>
        <taxon>Chromadorea</taxon>
        <taxon>Rhabditida</taxon>
        <taxon>Rhabditina</taxon>
        <taxon>Rhabditomorpha</taxon>
        <taxon>Rhabditoidea</taxon>
        <taxon>Rhabditidae</taxon>
        <taxon>Diploscapter</taxon>
    </lineage>
</organism>